<dbReference type="AlphaFoldDB" id="A0A0F9WBC6"/>
<sequence>MLGSLDIHGFYRNRKRSGSNDFEIGNVEFVCITTDALAGCALFGRVRVENDFIVNIRNAQNNGDHTVRIDRNNMVIVNGKPMGVAE</sequence>
<protein>
    <submittedName>
        <fullName evidence="1">Uncharacterized protein</fullName>
    </submittedName>
</protein>
<comment type="caution">
    <text evidence="1">The sequence shown here is derived from an EMBL/GenBank/DDBJ whole genome shotgun (WGS) entry which is preliminary data.</text>
</comment>
<gene>
    <name evidence="1" type="ORF">LCGC14_0380790</name>
</gene>
<dbReference type="EMBL" id="LAZR01000310">
    <property type="protein sequence ID" value="KKN75458.1"/>
    <property type="molecule type" value="Genomic_DNA"/>
</dbReference>
<name>A0A0F9WBC6_9ZZZZ</name>
<accession>A0A0F9WBC6</accession>
<proteinExistence type="predicted"/>
<reference evidence="1" key="1">
    <citation type="journal article" date="2015" name="Nature">
        <title>Complex archaea that bridge the gap between prokaryotes and eukaryotes.</title>
        <authorList>
            <person name="Spang A."/>
            <person name="Saw J.H."/>
            <person name="Jorgensen S.L."/>
            <person name="Zaremba-Niedzwiedzka K."/>
            <person name="Martijn J."/>
            <person name="Lind A.E."/>
            <person name="van Eijk R."/>
            <person name="Schleper C."/>
            <person name="Guy L."/>
            <person name="Ettema T.J."/>
        </authorList>
    </citation>
    <scope>NUCLEOTIDE SEQUENCE</scope>
</reference>
<evidence type="ECO:0000313" key="1">
    <source>
        <dbReference type="EMBL" id="KKN75458.1"/>
    </source>
</evidence>
<organism evidence="1">
    <name type="scientific">marine sediment metagenome</name>
    <dbReference type="NCBI Taxonomy" id="412755"/>
    <lineage>
        <taxon>unclassified sequences</taxon>
        <taxon>metagenomes</taxon>
        <taxon>ecological metagenomes</taxon>
    </lineage>
</organism>